<dbReference type="RefSeq" id="WP_173949167.1">
    <property type="nucleotide sequence ID" value="NZ_CP102845.1"/>
</dbReference>
<proteinExistence type="predicted"/>
<dbReference type="Proteomes" id="UP001017257">
    <property type="component" value="Chromosome"/>
</dbReference>
<accession>A0ABY5RLU2</accession>
<evidence type="ECO:0000256" key="1">
    <source>
        <dbReference type="SAM" id="SignalP"/>
    </source>
</evidence>
<keyword evidence="3" id="KW-1185">Reference proteome</keyword>
<name>A0ABY5RLU2_9HYPH</name>
<evidence type="ECO:0000313" key="2">
    <source>
        <dbReference type="EMBL" id="UVF17953.1"/>
    </source>
</evidence>
<reference evidence="2" key="1">
    <citation type="submission" date="2022-08" db="EMBL/GenBank/DDBJ databases">
        <title>Microvirga terrae sp. nov., isolated from soil.</title>
        <authorList>
            <person name="Kim K.H."/>
            <person name="Seo Y.L."/>
            <person name="Kim J.M."/>
            <person name="Lee J.K."/>
            <person name="Han D.M."/>
            <person name="Jeon C.O."/>
        </authorList>
    </citation>
    <scope>NUCLEOTIDE SEQUENCE</scope>
    <source>
        <strain evidence="2">R24</strain>
    </source>
</reference>
<evidence type="ECO:0000313" key="3">
    <source>
        <dbReference type="Proteomes" id="UP001017257"/>
    </source>
</evidence>
<feature type="chain" id="PRO_5046565188" evidence="1">
    <location>
        <begin position="22"/>
        <end position="103"/>
    </location>
</feature>
<gene>
    <name evidence="2" type="ORF">HPT29_015665</name>
</gene>
<organism evidence="2 3">
    <name type="scientific">Microvirga terrae</name>
    <dbReference type="NCBI Taxonomy" id="2740529"/>
    <lineage>
        <taxon>Bacteria</taxon>
        <taxon>Pseudomonadati</taxon>
        <taxon>Pseudomonadota</taxon>
        <taxon>Alphaproteobacteria</taxon>
        <taxon>Hyphomicrobiales</taxon>
        <taxon>Methylobacteriaceae</taxon>
        <taxon>Microvirga</taxon>
    </lineage>
</organism>
<feature type="signal peptide" evidence="1">
    <location>
        <begin position="1"/>
        <end position="21"/>
    </location>
</feature>
<keyword evidence="1" id="KW-0732">Signal</keyword>
<sequence>MRYFAFAILACTILASGSVSAQERRWAPSPEGKARWAACYKETRLIFRTRNLSLPDYRAEIKDARKAHMQLCMTRATPPAPVNVATPLGQNPASALASWASSP</sequence>
<dbReference type="EMBL" id="CP102845">
    <property type="protein sequence ID" value="UVF17953.1"/>
    <property type="molecule type" value="Genomic_DNA"/>
</dbReference>
<protein>
    <submittedName>
        <fullName evidence="2">Uncharacterized protein</fullName>
    </submittedName>
</protein>